<dbReference type="GO" id="GO:0004521">
    <property type="term" value="F:RNA endonuclease activity"/>
    <property type="evidence" value="ECO:0007669"/>
    <property type="project" value="InterPro"/>
</dbReference>
<dbReference type="AlphaFoldDB" id="A0A140L602"/>
<dbReference type="Pfam" id="PF08340">
    <property type="entry name" value="YicC-like_C"/>
    <property type="match status" value="1"/>
</dbReference>
<dbReference type="RefSeq" id="WP_330382048.1">
    <property type="nucleotide sequence ID" value="NZ_LOEE01000030.1"/>
</dbReference>
<accession>A0A140L602</accession>
<sequence>MMIKSMTGFGRGEARDSERLFTVEMKSVNHRYNDIVVRMPKRLTYLEEKMKDMVRNEIKRGRVEIYVTLENLGTGDTKISLNHPLAAQYYQCLREIKNSFEVKDDISVSLFSKFPDVFIIESREEDEDEIWQCLKNAANQALEALVAMRIAEGEKLALDIRSRCDYIENIVRIIEERSPEVVQAYKTKLKERIREMLEEAVAVDDYRLSMEAAIYADRSNITEEIVRLNSHIAQLRKSLKESQPIGRKLDFLIQEMNREINTIGSKANDLEIINYVVDVKSELEKIREQVQNIE</sequence>
<protein>
    <recommendedName>
        <fullName evidence="10">YicC family protein</fullName>
    </recommendedName>
</protein>
<evidence type="ECO:0008006" key="10">
    <source>
        <dbReference type="Google" id="ProtNLM"/>
    </source>
</evidence>
<evidence type="ECO:0000256" key="2">
    <source>
        <dbReference type="ARBA" id="ARBA00022722"/>
    </source>
</evidence>
<dbReference type="Proteomes" id="UP000070456">
    <property type="component" value="Unassembled WGS sequence"/>
</dbReference>
<comment type="cofactor">
    <cofactor evidence="1">
        <name>a divalent metal cation</name>
        <dbReference type="ChEBI" id="CHEBI:60240"/>
    </cofactor>
</comment>
<comment type="similarity">
    <text evidence="5">Belongs to the YicC/YloC family.</text>
</comment>
<dbReference type="PANTHER" id="PTHR30636:SF3">
    <property type="entry name" value="UPF0701 PROTEIN YICC"/>
    <property type="match status" value="1"/>
</dbReference>
<name>A0A140L602_9FIRM</name>
<evidence type="ECO:0000256" key="4">
    <source>
        <dbReference type="ARBA" id="ARBA00022801"/>
    </source>
</evidence>
<dbReference type="EMBL" id="LOEE01000030">
    <property type="protein sequence ID" value="KXG75977.1"/>
    <property type="molecule type" value="Genomic_DNA"/>
</dbReference>
<keyword evidence="4" id="KW-0378">Hydrolase</keyword>
<dbReference type="InterPro" id="IPR013527">
    <property type="entry name" value="YicC-like_N"/>
</dbReference>
<dbReference type="InterPro" id="IPR005229">
    <property type="entry name" value="YicC/YloC-like"/>
</dbReference>
<dbReference type="Pfam" id="PF03755">
    <property type="entry name" value="YicC-like_N"/>
    <property type="match status" value="1"/>
</dbReference>
<feature type="domain" description="Endoribonuclease YicC-like C-terminal" evidence="7">
    <location>
        <begin position="174"/>
        <end position="294"/>
    </location>
</feature>
<comment type="caution">
    <text evidence="8">The sequence shown here is derived from an EMBL/GenBank/DDBJ whole genome shotgun (WGS) entry which is preliminary data.</text>
</comment>
<evidence type="ECO:0000259" key="7">
    <source>
        <dbReference type="Pfam" id="PF08340"/>
    </source>
</evidence>
<evidence type="ECO:0000259" key="6">
    <source>
        <dbReference type="Pfam" id="PF03755"/>
    </source>
</evidence>
<proteinExistence type="inferred from homology"/>
<keyword evidence="9" id="KW-1185">Reference proteome</keyword>
<gene>
    <name evidence="8" type="ORF">AN619_14410</name>
</gene>
<evidence type="ECO:0000313" key="8">
    <source>
        <dbReference type="EMBL" id="KXG75977.1"/>
    </source>
</evidence>
<feature type="domain" description="Endoribonuclease YicC-like N-terminal" evidence="6">
    <location>
        <begin position="3"/>
        <end position="157"/>
    </location>
</feature>
<dbReference type="PATRIC" id="fig|520762.4.peg.1604"/>
<dbReference type="GO" id="GO:0016787">
    <property type="term" value="F:hydrolase activity"/>
    <property type="evidence" value="ECO:0007669"/>
    <property type="project" value="UniProtKB-KW"/>
</dbReference>
<keyword evidence="3" id="KW-0255">Endonuclease</keyword>
<evidence type="ECO:0000256" key="3">
    <source>
        <dbReference type="ARBA" id="ARBA00022759"/>
    </source>
</evidence>
<dbReference type="STRING" id="520762.AN619_14410"/>
<reference evidence="8 9" key="1">
    <citation type="submission" date="2015-12" db="EMBL/GenBank/DDBJ databases">
        <title>Draft genome sequence of the thermoanaerobe Thermotalea metallivorans, an isolate from the runoff channel of the Great Artesian Basin, Australia.</title>
        <authorList>
            <person name="Patel B.K."/>
        </authorList>
    </citation>
    <scope>NUCLEOTIDE SEQUENCE [LARGE SCALE GENOMIC DNA]</scope>
    <source>
        <strain evidence="8 9">B2-1</strain>
    </source>
</reference>
<dbReference type="NCBIfam" id="TIGR00255">
    <property type="entry name" value="YicC/YloC family endoribonuclease"/>
    <property type="match status" value="1"/>
</dbReference>
<dbReference type="InterPro" id="IPR013551">
    <property type="entry name" value="YicC-like_C"/>
</dbReference>
<evidence type="ECO:0000313" key="9">
    <source>
        <dbReference type="Proteomes" id="UP000070456"/>
    </source>
</evidence>
<dbReference type="PANTHER" id="PTHR30636">
    <property type="entry name" value="UPF0701 PROTEIN YICC"/>
    <property type="match status" value="1"/>
</dbReference>
<keyword evidence="2" id="KW-0540">Nuclease</keyword>
<evidence type="ECO:0000256" key="5">
    <source>
        <dbReference type="ARBA" id="ARBA00035648"/>
    </source>
</evidence>
<organism evidence="8 9">
    <name type="scientific">Thermotalea metallivorans</name>
    <dbReference type="NCBI Taxonomy" id="520762"/>
    <lineage>
        <taxon>Bacteria</taxon>
        <taxon>Bacillati</taxon>
        <taxon>Bacillota</taxon>
        <taxon>Clostridia</taxon>
        <taxon>Peptostreptococcales</taxon>
        <taxon>Thermotaleaceae</taxon>
        <taxon>Thermotalea</taxon>
    </lineage>
</organism>
<evidence type="ECO:0000256" key="1">
    <source>
        <dbReference type="ARBA" id="ARBA00001968"/>
    </source>
</evidence>